<dbReference type="InterPro" id="IPR011527">
    <property type="entry name" value="ABC1_TM_dom"/>
</dbReference>
<dbReference type="Gene3D" id="1.20.1560.10">
    <property type="entry name" value="ABC transporter type 1, transmembrane domain"/>
    <property type="match status" value="2"/>
</dbReference>
<name>A0ABX8EGZ1_9ACTN</name>
<protein>
    <submittedName>
        <fullName evidence="10">ATP-binding/permease protein CydD</fullName>
    </submittedName>
</protein>
<reference evidence="10 11" key="1">
    <citation type="submission" date="2021-05" db="EMBL/GenBank/DDBJ databases">
        <title>Complete genome of Nocardioides aquaticus KCTC 9944T isolated from meromictic and hypersaline Ekho Lake, Antarctica.</title>
        <authorList>
            <person name="Hwang K."/>
            <person name="Kim K.M."/>
            <person name="Choe H."/>
        </authorList>
    </citation>
    <scope>NUCLEOTIDE SEQUENCE [LARGE SCALE GENOMIC DNA]</scope>
    <source>
        <strain evidence="10 11">KCTC 9944</strain>
    </source>
</reference>
<evidence type="ECO:0000256" key="5">
    <source>
        <dbReference type="ARBA" id="ARBA00022989"/>
    </source>
</evidence>
<evidence type="ECO:0000256" key="1">
    <source>
        <dbReference type="ARBA" id="ARBA00004651"/>
    </source>
</evidence>
<feature type="transmembrane region" description="Helical" evidence="7">
    <location>
        <begin position="690"/>
        <end position="710"/>
    </location>
</feature>
<keyword evidence="2 7" id="KW-0812">Transmembrane</keyword>
<dbReference type="InterPro" id="IPR036640">
    <property type="entry name" value="ABC1_TM_sf"/>
</dbReference>
<dbReference type="InterPro" id="IPR003439">
    <property type="entry name" value="ABC_transporter-like_ATP-bd"/>
</dbReference>
<dbReference type="InterPro" id="IPR039421">
    <property type="entry name" value="Type_1_exporter"/>
</dbReference>
<feature type="transmembrane region" description="Helical" evidence="7">
    <location>
        <begin position="131"/>
        <end position="151"/>
    </location>
</feature>
<evidence type="ECO:0000256" key="6">
    <source>
        <dbReference type="ARBA" id="ARBA00023136"/>
    </source>
</evidence>
<accession>A0ABX8EGZ1</accession>
<dbReference type="PANTHER" id="PTHR24221:SF590">
    <property type="entry name" value="COMPONENT LINKED WITH THE ASSEMBLY OF CYTOCHROME' TRANSPORT TRANSMEMBRANE ATP-BINDING PROTEIN ABC TRANSPORTER CYDD-RELATED"/>
    <property type="match status" value="1"/>
</dbReference>
<dbReference type="EMBL" id="CP075371">
    <property type="protein sequence ID" value="QVT79794.1"/>
    <property type="molecule type" value="Genomic_DNA"/>
</dbReference>
<dbReference type="PROSITE" id="PS50893">
    <property type="entry name" value="ABC_TRANSPORTER_2"/>
    <property type="match status" value="2"/>
</dbReference>
<dbReference type="InterPro" id="IPR003593">
    <property type="entry name" value="AAA+_ATPase"/>
</dbReference>
<dbReference type="SMART" id="SM00382">
    <property type="entry name" value="AAA"/>
    <property type="match status" value="2"/>
</dbReference>
<dbReference type="NCBIfam" id="TIGR02868">
    <property type="entry name" value="CydC"/>
    <property type="match status" value="1"/>
</dbReference>
<feature type="domain" description="ABC transporter" evidence="8">
    <location>
        <begin position="889"/>
        <end position="1109"/>
    </location>
</feature>
<evidence type="ECO:0000256" key="4">
    <source>
        <dbReference type="ARBA" id="ARBA00022840"/>
    </source>
</evidence>
<evidence type="ECO:0000313" key="10">
    <source>
        <dbReference type="EMBL" id="QVT79794.1"/>
    </source>
</evidence>
<keyword evidence="5 7" id="KW-1133">Transmembrane helix</keyword>
<dbReference type="PROSITE" id="PS50929">
    <property type="entry name" value="ABC_TM1F"/>
    <property type="match status" value="2"/>
</dbReference>
<evidence type="ECO:0000256" key="2">
    <source>
        <dbReference type="ARBA" id="ARBA00022692"/>
    </source>
</evidence>
<dbReference type="Pfam" id="PF00664">
    <property type="entry name" value="ABC_membrane"/>
    <property type="match status" value="1"/>
</dbReference>
<feature type="transmembrane region" description="Helical" evidence="7">
    <location>
        <begin position="236"/>
        <end position="264"/>
    </location>
</feature>
<feature type="domain" description="ABC transporter" evidence="8">
    <location>
        <begin position="332"/>
        <end position="564"/>
    </location>
</feature>
<evidence type="ECO:0000256" key="7">
    <source>
        <dbReference type="SAM" id="Phobius"/>
    </source>
</evidence>
<organism evidence="10 11">
    <name type="scientific">Nocardioides aquaticus</name>
    <dbReference type="NCBI Taxonomy" id="160826"/>
    <lineage>
        <taxon>Bacteria</taxon>
        <taxon>Bacillati</taxon>
        <taxon>Actinomycetota</taxon>
        <taxon>Actinomycetes</taxon>
        <taxon>Propionibacteriales</taxon>
        <taxon>Nocardioidaceae</taxon>
        <taxon>Nocardioides</taxon>
    </lineage>
</organism>
<feature type="transmembrane region" description="Helical" evidence="7">
    <location>
        <begin position="157"/>
        <end position="176"/>
    </location>
</feature>
<evidence type="ECO:0000313" key="11">
    <source>
        <dbReference type="Proteomes" id="UP000679307"/>
    </source>
</evidence>
<feature type="transmembrane region" description="Helical" evidence="7">
    <location>
        <begin position="21"/>
        <end position="50"/>
    </location>
</feature>
<dbReference type="GO" id="GO:0005524">
    <property type="term" value="F:ATP binding"/>
    <property type="evidence" value="ECO:0007669"/>
    <property type="project" value="UniProtKB-KW"/>
</dbReference>
<sequence>MRPTDPRLRAGLAPARRPLTGVVVAGVVGSVLVITQAWAVTGLVLAVVAGADLTRWVAVVVVAFALRGATGWVSDVLAARAAVLVGADLRRRVVAAYLVQRTTGGPSSSTGELALLATRGVAASEPYLTRYLPAVVLAGVLPLLTLVTIAAQDLLSAVVVAATLPLVPLFGALVGLRTRDRAREQWRLMASLSGHFLDLVRGLPTLVAFSRARAQSPRIAEITDRYRRASMSTLRVAFASSAVLELVATLSVALVAVLVGLRLAAGGLDLRTALFVLLLAPEAYWPLRRVGAEFHAAAEGVATFEAVEQLTESSAAAADDASTVPPVAGADLVLDDVSVRYPGRTTPALAHVTGVVASRGVTVVRGPSGCGKSTLLAAVAGLLPTASGSVRVGGATVGGEEWRSRIAWLPQRPVFVSGSVAENLRIAAPDAADEQLWSALRRVALEERVRALPGGLAAPVGEDGTTLSAGERARLALARVLVTDRPWVLLDEPTAHLDALTEQVVADTVVELGRTRAVLVVAHRPAIVRLADAELVLPAARPAPRVVPPRAPDVPLRVAAPDDQPAPPEPPRSLVLSVVLGALAATSGVALTATAGWLIVQASTRPAILTLMVAIVGVRAFGLGRPVLRYAERLRSHDVALRLLAAERVRVYDAVVPLTPGRLGRRRGDVLTSIVDDVDSVVDRQLRVRLPLAVLVAVAGAVATGAALVLPAAGLIVALTCVLAGGGGFVVSRVGAGRAERDGVARRADLSAAVVEVGQLAPELVMWQADGLALERIAAAGRPLGEASVGAARWWAGARALVLLCHGAGVAATAAVVTPAVMSGAISGPLAALLVLVPLALAEVTSPAADAGALSARTDAAARRLTALERSAPAVRDTVVTSAPTSTTLALRGVSAGWDRTRPAVDHLSLDVPRGARVGIVGESGSGKSTVAALMIRFLDPSAGQVTLGGAPLPGLALDEVRHQVGLVDDDPHVFATTLVENVRLARPAASDAEVARAVRAARLGPWLDSLPEGLHTWLGDGHGAVSGGERARIAVARSILGDQAVLVLDEPTAHLDHDTAADLAHEVLAGDPGRSVVWISHDRVGLDLVDRVVELGPPRWDERLGAPR</sequence>
<dbReference type="SUPFAM" id="SSF52540">
    <property type="entry name" value="P-loop containing nucleoside triphosphate hydrolases"/>
    <property type="match status" value="2"/>
</dbReference>
<evidence type="ECO:0000259" key="9">
    <source>
        <dbReference type="PROSITE" id="PS50929"/>
    </source>
</evidence>
<keyword evidence="6 7" id="KW-0472">Membrane</keyword>
<dbReference type="SUPFAM" id="SSF90123">
    <property type="entry name" value="ABC transporter transmembrane region"/>
    <property type="match status" value="2"/>
</dbReference>
<dbReference type="RefSeq" id="WP_214059198.1">
    <property type="nucleotide sequence ID" value="NZ_CP075371.1"/>
</dbReference>
<dbReference type="InterPro" id="IPR014216">
    <property type="entry name" value="ABC_transptr_CydD"/>
</dbReference>
<keyword evidence="11" id="KW-1185">Reference proteome</keyword>
<keyword evidence="3" id="KW-0547">Nucleotide-binding</keyword>
<proteinExistence type="predicted"/>
<dbReference type="PROSITE" id="PS00211">
    <property type="entry name" value="ABC_TRANSPORTER_1"/>
    <property type="match status" value="2"/>
</dbReference>
<dbReference type="CDD" id="cd03228">
    <property type="entry name" value="ABCC_MRP_Like"/>
    <property type="match status" value="2"/>
</dbReference>
<dbReference type="PANTHER" id="PTHR24221">
    <property type="entry name" value="ATP-BINDING CASSETTE SUB-FAMILY B"/>
    <property type="match status" value="1"/>
</dbReference>
<dbReference type="Gene3D" id="3.40.50.300">
    <property type="entry name" value="P-loop containing nucleotide triphosphate hydrolases"/>
    <property type="match status" value="2"/>
</dbReference>
<dbReference type="InterPro" id="IPR017871">
    <property type="entry name" value="ABC_transporter-like_CS"/>
</dbReference>
<comment type="subcellular location">
    <subcellularLocation>
        <location evidence="1">Cell membrane</location>
        <topology evidence="1">Multi-pass membrane protein</topology>
    </subcellularLocation>
</comment>
<dbReference type="CDD" id="cd18584">
    <property type="entry name" value="ABC_6TM_AarD_CydD"/>
    <property type="match status" value="1"/>
</dbReference>
<evidence type="ECO:0000259" key="8">
    <source>
        <dbReference type="PROSITE" id="PS50893"/>
    </source>
</evidence>
<dbReference type="InterPro" id="IPR014223">
    <property type="entry name" value="ABC_CydC/D"/>
</dbReference>
<gene>
    <name evidence="10" type="primary">cydD</name>
    <name evidence="10" type="ORF">ENKNEFLB_02184</name>
</gene>
<feature type="transmembrane region" description="Helical" evidence="7">
    <location>
        <begin position="716"/>
        <end position="736"/>
    </location>
</feature>
<feature type="domain" description="ABC transmembrane type-1" evidence="9">
    <location>
        <begin position="21"/>
        <end position="299"/>
    </location>
</feature>
<dbReference type="Proteomes" id="UP000679307">
    <property type="component" value="Chromosome"/>
</dbReference>
<dbReference type="Pfam" id="PF00005">
    <property type="entry name" value="ABC_tran"/>
    <property type="match status" value="2"/>
</dbReference>
<feature type="domain" description="ABC transmembrane type-1" evidence="9">
    <location>
        <begin position="575"/>
        <end position="836"/>
    </location>
</feature>
<dbReference type="InterPro" id="IPR027417">
    <property type="entry name" value="P-loop_NTPase"/>
</dbReference>
<evidence type="ECO:0000256" key="3">
    <source>
        <dbReference type="ARBA" id="ARBA00022741"/>
    </source>
</evidence>
<feature type="transmembrane region" description="Helical" evidence="7">
    <location>
        <begin position="574"/>
        <end position="600"/>
    </location>
</feature>
<keyword evidence="4 10" id="KW-0067">ATP-binding</keyword>
<dbReference type="NCBIfam" id="TIGR02857">
    <property type="entry name" value="CydD"/>
    <property type="match status" value="1"/>
</dbReference>